<gene>
    <name evidence="1" type="ORF">EAI_02382</name>
</gene>
<name>E2BNS0_HARSA</name>
<organism evidence="2">
    <name type="scientific">Harpegnathos saltator</name>
    <name type="common">Jerdon's jumping ant</name>
    <dbReference type="NCBI Taxonomy" id="610380"/>
    <lineage>
        <taxon>Eukaryota</taxon>
        <taxon>Metazoa</taxon>
        <taxon>Ecdysozoa</taxon>
        <taxon>Arthropoda</taxon>
        <taxon>Hexapoda</taxon>
        <taxon>Insecta</taxon>
        <taxon>Pterygota</taxon>
        <taxon>Neoptera</taxon>
        <taxon>Endopterygota</taxon>
        <taxon>Hymenoptera</taxon>
        <taxon>Apocrita</taxon>
        <taxon>Aculeata</taxon>
        <taxon>Formicoidea</taxon>
        <taxon>Formicidae</taxon>
        <taxon>Ponerinae</taxon>
        <taxon>Ponerini</taxon>
        <taxon>Harpegnathos</taxon>
    </lineage>
</organism>
<dbReference type="EMBL" id="GL449462">
    <property type="protein sequence ID" value="EFN82653.1"/>
    <property type="molecule type" value="Genomic_DNA"/>
</dbReference>
<proteinExistence type="predicted"/>
<reference evidence="1 2" key="1">
    <citation type="journal article" date="2010" name="Science">
        <title>Genomic comparison of the ants Camponotus floridanus and Harpegnathos saltator.</title>
        <authorList>
            <person name="Bonasio R."/>
            <person name="Zhang G."/>
            <person name="Ye C."/>
            <person name="Mutti N.S."/>
            <person name="Fang X."/>
            <person name="Qin N."/>
            <person name="Donahue G."/>
            <person name="Yang P."/>
            <person name="Li Q."/>
            <person name="Li C."/>
            <person name="Zhang P."/>
            <person name="Huang Z."/>
            <person name="Berger S.L."/>
            <person name="Reinberg D."/>
            <person name="Wang J."/>
            <person name="Liebig J."/>
        </authorList>
    </citation>
    <scope>NUCLEOTIDE SEQUENCE [LARGE SCALE GENOMIC DNA]</scope>
    <source>
        <strain evidence="1 2">R22 G/1</strain>
    </source>
</reference>
<evidence type="ECO:0000313" key="1">
    <source>
        <dbReference type="EMBL" id="EFN82653.1"/>
    </source>
</evidence>
<accession>E2BNS0</accession>
<dbReference type="InParanoid" id="E2BNS0"/>
<protein>
    <submittedName>
        <fullName evidence="1">Uncharacterized protein</fullName>
    </submittedName>
</protein>
<dbReference type="AlphaFoldDB" id="E2BNS0"/>
<dbReference type="Proteomes" id="UP000008237">
    <property type="component" value="Unassembled WGS sequence"/>
</dbReference>
<keyword evidence="2" id="KW-1185">Reference proteome</keyword>
<evidence type="ECO:0000313" key="2">
    <source>
        <dbReference type="Proteomes" id="UP000008237"/>
    </source>
</evidence>
<sequence>MFLIQSTKRQSKHIDQIVHNRLMLISRDSRFPAVIANLTDLHLLPAMHSSSGLDVHLRLGDYHGEESRLSARMHLPFPEAGENAREVCTSVNGWIKQQIAENKFCAVSAVNFAGSLPAEIQQQLAQHDDRLTMGTE</sequence>